<sequence length="82" mass="9296">MSGVHLLAQVLLHRMQPLLHQLRRRRTQRVPFHANLLQLLQASDGVRQGPDLVVANVEFHEGQEESHRVGEGVQVLEVLAHV</sequence>
<dbReference type="AlphaFoldDB" id="C6TBC4"/>
<protein>
    <submittedName>
        <fullName evidence="1">Uncharacterized protein</fullName>
    </submittedName>
</protein>
<dbReference type="EMBL" id="BT094828">
    <property type="protein sequence ID" value="ACU19126.1"/>
    <property type="molecule type" value="mRNA"/>
</dbReference>
<accession>C6TBC4</accession>
<organism evidence="1">
    <name type="scientific">Glycine max</name>
    <name type="common">Soybean</name>
    <name type="synonym">Glycine hispida</name>
    <dbReference type="NCBI Taxonomy" id="3847"/>
    <lineage>
        <taxon>Eukaryota</taxon>
        <taxon>Viridiplantae</taxon>
        <taxon>Streptophyta</taxon>
        <taxon>Embryophyta</taxon>
        <taxon>Tracheophyta</taxon>
        <taxon>Spermatophyta</taxon>
        <taxon>Magnoliopsida</taxon>
        <taxon>eudicotyledons</taxon>
        <taxon>Gunneridae</taxon>
        <taxon>Pentapetalae</taxon>
        <taxon>rosids</taxon>
        <taxon>fabids</taxon>
        <taxon>Fabales</taxon>
        <taxon>Fabaceae</taxon>
        <taxon>Papilionoideae</taxon>
        <taxon>50 kb inversion clade</taxon>
        <taxon>NPAAA clade</taxon>
        <taxon>indigoferoid/millettioid clade</taxon>
        <taxon>Phaseoleae</taxon>
        <taxon>Glycine</taxon>
        <taxon>Glycine subgen. Soja</taxon>
    </lineage>
</organism>
<evidence type="ECO:0000313" key="1">
    <source>
        <dbReference type="EMBL" id="ACU19126.1"/>
    </source>
</evidence>
<proteinExistence type="evidence at transcript level"/>
<name>C6TBC4_SOYBN</name>
<reference evidence="1" key="1">
    <citation type="submission" date="2009-08" db="EMBL/GenBank/DDBJ databases">
        <authorList>
            <person name="Cheung F."/>
            <person name="Xiao Y."/>
            <person name="Chan A."/>
            <person name="Moskal W."/>
            <person name="Town C.D."/>
        </authorList>
    </citation>
    <scope>NUCLEOTIDE SEQUENCE</scope>
</reference>